<dbReference type="Gene3D" id="3.20.20.30">
    <property type="entry name" value="Luciferase-like domain"/>
    <property type="match status" value="1"/>
</dbReference>
<feature type="region of interest" description="Disordered" evidence="3">
    <location>
        <begin position="273"/>
        <end position="309"/>
    </location>
</feature>
<dbReference type="PANTHER" id="PTHR30137">
    <property type="entry name" value="LUCIFERASE-LIKE MONOOXYGENASE"/>
    <property type="match status" value="1"/>
</dbReference>
<organism evidence="5 6">
    <name type="scientific">Paenibacillus cisolokensis</name>
    <dbReference type="NCBI Taxonomy" id="1658519"/>
    <lineage>
        <taxon>Bacteria</taxon>
        <taxon>Bacillati</taxon>
        <taxon>Bacillota</taxon>
        <taxon>Bacilli</taxon>
        <taxon>Bacillales</taxon>
        <taxon>Paenibacillaceae</taxon>
        <taxon>Paenibacillus</taxon>
    </lineage>
</organism>
<dbReference type="InterPro" id="IPR050766">
    <property type="entry name" value="Bact_Lucif_Oxidored"/>
</dbReference>
<feature type="compositionally biased region" description="Polar residues" evidence="3">
    <location>
        <begin position="276"/>
        <end position="292"/>
    </location>
</feature>
<reference evidence="5 6" key="1">
    <citation type="submission" date="2021-04" db="EMBL/GenBank/DDBJ databases">
        <title>Draft genome sequence of Paenibacillus cisolokensis, LC2-13A.</title>
        <authorList>
            <person name="Uke A."/>
            <person name="Chhe C."/>
            <person name="Baramee S."/>
            <person name="Kosugi A."/>
        </authorList>
    </citation>
    <scope>NUCLEOTIDE SEQUENCE [LARGE SCALE GENOMIC DNA]</scope>
    <source>
        <strain evidence="5 6">LC2-13A</strain>
    </source>
</reference>
<evidence type="ECO:0000256" key="3">
    <source>
        <dbReference type="SAM" id="MobiDB-lite"/>
    </source>
</evidence>
<dbReference type="PANTHER" id="PTHR30137:SF8">
    <property type="entry name" value="BLR5498 PROTEIN"/>
    <property type="match status" value="1"/>
</dbReference>
<dbReference type="InterPro" id="IPR011251">
    <property type="entry name" value="Luciferase-like_dom"/>
</dbReference>
<evidence type="ECO:0000313" key="5">
    <source>
        <dbReference type="EMBL" id="GIQ65070.1"/>
    </source>
</evidence>
<accession>A0ABQ4NA08</accession>
<keyword evidence="2" id="KW-0503">Monooxygenase</keyword>
<comment type="caution">
    <text evidence="5">The sequence shown here is derived from an EMBL/GenBank/DDBJ whole genome shotgun (WGS) entry which is preliminary data.</text>
</comment>
<dbReference type="InterPro" id="IPR036661">
    <property type="entry name" value="Luciferase-like_sf"/>
</dbReference>
<gene>
    <name evidence="5" type="ORF">PACILC2_36380</name>
</gene>
<sequence length="309" mass="34868">MKFLFFHLMPYLDANDSPTGWPAPNKQFNPGLGHELYDTYLKEIVLAEQCGFDYLAVNEHHMSPYSLMANPNLIAGALSYRTQHAKLAVLGNLVPLLNPVRVAEEYAMLDVMSGGRLIAGLMRGIPHEYMAYNIPPDESWERFKEACDLIVKCWTEPEPFAWEGKYYQYRAVSIWPRPMQQPHPNILLSGGSIESAKYAAKKRAMIGIIRVKSIDDAKRNIQAYVDTARAEGWEPTPEHVLVGFHACIAETDKKARELLEAGENYFTMCCPKPSTKPASSSCKNRNMTTAETVSRKRAGSTRLKPKRAR</sequence>
<protein>
    <recommendedName>
        <fullName evidence="4">Luciferase-like domain-containing protein</fullName>
    </recommendedName>
</protein>
<feature type="compositionally biased region" description="Basic residues" evidence="3">
    <location>
        <begin position="295"/>
        <end position="309"/>
    </location>
</feature>
<evidence type="ECO:0000256" key="1">
    <source>
        <dbReference type="ARBA" id="ARBA00023002"/>
    </source>
</evidence>
<keyword evidence="1" id="KW-0560">Oxidoreductase</keyword>
<proteinExistence type="predicted"/>
<dbReference type="Pfam" id="PF00296">
    <property type="entry name" value="Bac_luciferase"/>
    <property type="match status" value="1"/>
</dbReference>
<dbReference type="RefSeq" id="WP_213529564.1">
    <property type="nucleotide sequence ID" value="NZ_BOVJ01000119.1"/>
</dbReference>
<evidence type="ECO:0000313" key="6">
    <source>
        <dbReference type="Proteomes" id="UP000680304"/>
    </source>
</evidence>
<evidence type="ECO:0000259" key="4">
    <source>
        <dbReference type="Pfam" id="PF00296"/>
    </source>
</evidence>
<name>A0ABQ4NA08_9BACL</name>
<evidence type="ECO:0000256" key="2">
    <source>
        <dbReference type="ARBA" id="ARBA00023033"/>
    </source>
</evidence>
<dbReference type="SUPFAM" id="SSF51679">
    <property type="entry name" value="Bacterial luciferase-like"/>
    <property type="match status" value="1"/>
</dbReference>
<dbReference type="Proteomes" id="UP000680304">
    <property type="component" value="Unassembled WGS sequence"/>
</dbReference>
<keyword evidence="6" id="KW-1185">Reference proteome</keyword>
<feature type="domain" description="Luciferase-like" evidence="4">
    <location>
        <begin position="37"/>
        <end position="295"/>
    </location>
</feature>
<dbReference type="EMBL" id="BOVJ01000119">
    <property type="protein sequence ID" value="GIQ65070.1"/>
    <property type="molecule type" value="Genomic_DNA"/>
</dbReference>